<evidence type="ECO:0000313" key="4">
    <source>
        <dbReference type="Proteomes" id="UP000509510"/>
    </source>
</evidence>
<evidence type="ECO:0000256" key="1">
    <source>
        <dbReference type="SAM" id="MobiDB-lite"/>
    </source>
</evidence>
<feature type="chain" id="PRO_5028978572" evidence="2">
    <location>
        <begin position="20"/>
        <end position="243"/>
    </location>
</feature>
<reference evidence="4" key="1">
    <citation type="submission" date="2020-06" db="EMBL/GenBank/DDBJ databases">
        <title>A chromosome-scale genome assembly of Talaromyces rugulosus W13939.</title>
        <authorList>
            <person name="Wang B."/>
            <person name="Guo L."/>
            <person name="Ye K."/>
            <person name="Wang L."/>
        </authorList>
    </citation>
    <scope>NUCLEOTIDE SEQUENCE [LARGE SCALE GENOMIC DNA]</scope>
    <source>
        <strain evidence="4">W13939</strain>
    </source>
</reference>
<feature type="compositionally biased region" description="Low complexity" evidence="1">
    <location>
        <begin position="169"/>
        <end position="182"/>
    </location>
</feature>
<gene>
    <name evidence="3" type="ORF">TRUGW13939_00942</name>
</gene>
<dbReference type="RefSeq" id="XP_035340041.1">
    <property type="nucleotide sequence ID" value="XM_035484148.1"/>
</dbReference>
<name>A0A7H8QJN9_TALRU</name>
<feature type="region of interest" description="Disordered" evidence="1">
    <location>
        <begin position="168"/>
        <end position="190"/>
    </location>
</feature>
<organism evidence="3 4">
    <name type="scientific">Talaromyces rugulosus</name>
    <name type="common">Penicillium rugulosum</name>
    <dbReference type="NCBI Taxonomy" id="121627"/>
    <lineage>
        <taxon>Eukaryota</taxon>
        <taxon>Fungi</taxon>
        <taxon>Dikarya</taxon>
        <taxon>Ascomycota</taxon>
        <taxon>Pezizomycotina</taxon>
        <taxon>Eurotiomycetes</taxon>
        <taxon>Eurotiomycetidae</taxon>
        <taxon>Eurotiales</taxon>
        <taxon>Trichocomaceae</taxon>
        <taxon>Talaromyces</taxon>
        <taxon>Talaromyces sect. Islandici</taxon>
    </lineage>
</organism>
<dbReference type="EMBL" id="CP055898">
    <property type="protein sequence ID" value="QKX53862.1"/>
    <property type="molecule type" value="Genomic_DNA"/>
</dbReference>
<evidence type="ECO:0000256" key="2">
    <source>
        <dbReference type="SAM" id="SignalP"/>
    </source>
</evidence>
<dbReference type="AlphaFoldDB" id="A0A7H8QJN9"/>
<evidence type="ECO:0000313" key="3">
    <source>
        <dbReference type="EMBL" id="QKX53862.1"/>
    </source>
</evidence>
<proteinExistence type="predicted"/>
<dbReference type="KEGG" id="trg:TRUGW13939_00942"/>
<dbReference type="GeneID" id="55988455"/>
<dbReference type="SUPFAM" id="SSF50685">
    <property type="entry name" value="Barwin-like endoglucanases"/>
    <property type="match status" value="1"/>
</dbReference>
<dbReference type="Proteomes" id="UP000509510">
    <property type="component" value="Chromosome I"/>
</dbReference>
<accession>A0A7H8QJN9</accession>
<dbReference type="OrthoDB" id="2564987at2759"/>
<keyword evidence="2" id="KW-0732">Signal</keyword>
<dbReference type="InterPro" id="IPR036908">
    <property type="entry name" value="RlpA-like_sf"/>
</dbReference>
<feature type="signal peptide" evidence="2">
    <location>
        <begin position="1"/>
        <end position="19"/>
    </location>
</feature>
<keyword evidence="4" id="KW-1185">Reference proteome</keyword>
<sequence>MKSQYTAAAGLLFALGAAADSTIASGEGFGTYYYDIKQVDACGTSFSSQNQGGVMCSSETLQSLDMLNTNYIVAMNNSQLRSDPSKYCGKKVVVTVNGKKSDMPLFIGDGCERCATGSSTSDTWNAQGAPGLDFSYSVLDELTGGSACETGHSAISWEILDESIHDFASGGSSDSTESSQGSTPTTLVTSAAPAATGESSACENNAWQCNGNVIEQCVNSAWNTRVSCAAGSTCKGDSNPYCA</sequence>
<dbReference type="CDD" id="cd22191">
    <property type="entry name" value="DPBB_RlpA_EXP_N-like"/>
    <property type="match status" value="1"/>
</dbReference>
<dbReference type="Gene3D" id="2.40.40.10">
    <property type="entry name" value="RlpA-like domain"/>
    <property type="match status" value="1"/>
</dbReference>
<protein>
    <submittedName>
        <fullName evidence="3">Uncharacterized protein</fullName>
    </submittedName>
</protein>